<organism evidence="2 3">
    <name type="scientific">Sphingobium jiangsuense</name>
    <dbReference type="NCBI Taxonomy" id="870476"/>
    <lineage>
        <taxon>Bacteria</taxon>
        <taxon>Pseudomonadati</taxon>
        <taxon>Pseudomonadota</taxon>
        <taxon>Alphaproteobacteria</taxon>
        <taxon>Sphingomonadales</taxon>
        <taxon>Sphingomonadaceae</taxon>
        <taxon>Sphingobium</taxon>
    </lineage>
</organism>
<dbReference type="Proteomes" id="UP000571950">
    <property type="component" value="Unassembled WGS sequence"/>
</dbReference>
<keyword evidence="3" id="KW-1185">Reference proteome</keyword>
<name>A0A7W6BGR7_9SPHN</name>
<sequence>MMGSRSDAAAIDPPSSKRKNGPFAPACPAPPEPEMPFRVHVSDMNIGIPVPAFHPVYTGTDATADAGAEFPVERERADGLSGGGEKKGWWWKGRFFRYQGADRPVPVGAGWRYPRLNDGKPLIRAGGTVRAEEKGVWDWRIILSFGIGR</sequence>
<feature type="region of interest" description="Disordered" evidence="1">
    <location>
        <begin position="1"/>
        <end position="31"/>
    </location>
</feature>
<dbReference type="RefSeq" id="WP_188070270.1">
    <property type="nucleotide sequence ID" value="NZ_BSPS01000026.1"/>
</dbReference>
<accession>A0A7W6BGR7</accession>
<proteinExistence type="predicted"/>
<evidence type="ECO:0000256" key="1">
    <source>
        <dbReference type="SAM" id="MobiDB-lite"/>
    </source>
</evidence>
<protein>
    <submittedName>
        <fullName evidence="2">Uncharacterized protein</fullName>
    </submittedName>
</protein>
<gene>
    <name evidence="2" type="ORF">GGR43_000420</name>
</gene>
<dbReference type="EMBL" id="JACIDT010000001">
    <property type="protein sequence ID" value="MBB3924726.1"/>
    <property type="molecule type" value="Genomic_DNA"/>
</dbReference>
<comment type="caution">
    <text evidence="2">The sequence shown here is derived from an EMBL/GenBank/DDBJ whole genome shotgun (WGS) entry which is preliminary data.</text>
</comment>
<reference evidence="2 3" key="1">
    <citation type="submission" date="2020-08" db="EMBL/GenBank/DDBJ databases">
        <title>Genomic Encyclopedia of Type Strains, Phase IV (KMG-IV): sequencing the most valuable type-strain genomes for metagenomic binning, comparative biology and taxonomic classification.</title>
        <authorList>
            <person name="Goeker M."/>
        </authorList>
    </citation>
    <scope>NUCLEOTIDE SEQUENCE [LARGE SCALE GENOMIC DNA]</scope>
    <source>
        <strain evidence="2 3">DSM 26189</strain>
    </source>
</reference>
<evidence type="ECO:0000313" key="3">
    <source>
        <dbReference type="Proteomes" id="UP000571950"/>
    </source>
</evidence>
<evidence type="ECO:0000313" key="2">
    <source>
        <dbReference type="EMBL" id="MBB3924726.1"/>
    </source>
</evidence>
<dbReference type="AlphaFoldDB" id="A0A7W6BGR7"/>